<dbReference type="EC" id="1.1.1.60" evidence="8"/>
<organism evidence="8 9">
    <name type="scientific">Brevibacterium casei</name>
    <dbReference type="NCBI Taxonomy" id="33889"/>
    <lineage>
        <taxon>Bacteria</taxon>
        <taxon>Bacillati</taxon>
        <taxon>Actinomycetota</taxon>
        <taxon>Actinomycetes</taxon>
        <taxon>Micrococcales</taxon>
        <taxon>Brevibacteriaceae</taxon>
        <taxon>Brevibacterium</taxon>
    </lineage>
</organism>
<proteinExistence type="inferred from homology"/>
<evidence type="ECO:0000259" key="6">
    <source>
        <dbReference type="Pfam" id="PF03446"/>
    </source>
</evidence>
<feature type="domain" description="3-hydroxyisobutyrate dehydrogenase-like NAD-binding" evidence="7">
    <location>
        <begin position="166"/>
        <end position="285"/>
    </location>
</feature>
<dbReference type="Proteomes" id="UP000595374">
    <property type="component" value="Chromosome"/>
</dbReference>
<accession>A0A7T4A1N1</accession>
<protein>
    <submittedName>
        <fullName evidence="8">2-hydroxy-3-oxopropionate reductase</fullName>
        <ecNumber evidence="8">1.1.1.60</ecNumber>
    </submittedName>
</protein>
<evidence type="ECO:0000256" key="3">
    <source>
        <dbReference type="ARBA" id="ARBA00023027"/>
    </source>
</evidence>
<gene>
    <name evidence="8" type="ORF">I6H47_06880</name>
</gene>
<dbReference type="NCBIfam" id="TIGR01505">
    <property type="entry name" value="tartro_sem_red"/>
    <property type="match status" value="1"/>
</dbReference>
<dbReference type="PANTHER" id="PTHR43060:SF15">
    <property type="entry name" value="3-HYDROXYISOBUTYRATE DEHYDROGENASE-LIKE 1, MITOCHONDRIAL-RELATED"/>
    <property type="match status" value="1"/>
</dbReference>
<dbReference type="AlphaFoldDB" id="A0A7T4A1N1"/>
<dbReference type="GO" id="GO:0050661">
    <property type="term" value="F:NADP binding"/>
    <property type="evidence" value="ECO:0007669"/>
    <property type="project" value="InterPro"/>
</dbReference>
<dbReference type="InterPro" id="IPR029154">
    <property type="entry name" value="HIBADH-like_NADP-bd"/>
</dbReference>
<dbReference type="InterPro" id="IPR006398">
    <property type="entry name" value="Tartro_sem_red"/>
</dbReference>
<dbReference type="GO" id="GO:0016054">
    <property type="term" value="P:organic acid catabolic process"/>
    <property type="evidence" value="ECO:0007669"/>
    <property type="project" value="UniProtKB-ARBA"/>
</dbReference>
<feature type="domain" description="6-phosphogluconate dehydrogenase NADP-binding" evidence="6">
    <location>
        <begin position="4"/>
        <end position="163"/>
    </location>
</feature>
<dbReference type="PROSITE" id="PS00895">
    <property type="entry name" value="3_HYDROXYISOBUT_DH"/>
    <property type="match status" value="1"/>
</dbReference>
<dbReference type="GO" id="GO:0008679">
    <property type="term" value="F:2-hydroxy-3-oxopropionate reductase activity"/>
    <property type="evidence" value="ECO:0007669"/>
    <property type="project" value="UniProtKB-EC"/>
</dbReference>
<dbReference type="Gene3D" id="1.10.1040.10">
    <property type="entry name" value="N-(1-d-carboxylethyl)-l-norvaline Dehydrogenase, domain 2"/>
    <property type="match status" value="1"/>
</dbReference>
<sequence>MSTTIGFIGLGIMGLPMAKNLVKAGFTVRGYNRTPAKAQELAAAGGEAADSIAEAVAGAQFIITMVPDSPDVEAVLTGDDGILAAADAGATWIDFSTIRPDVAKDLAAQAKEAGLKPLDAPVSGGEPGAIDGVLSIMVGGEEADFDAAADVFDAVGKTIVRVGPSGSGQTVKAANQLIVAGNIGLLAEAVVFLEAYGVETASALQVLGGGLAGSKVLEQKGQKMLDREFAPGFRLALHHKDMGIVTAAAREAGVAIPLGAAVAQLVAATVAQGNGGLDHSGLLTVVEQLSGSGDTAADDTASAQETTAQEGAA</sequence>
<dbReference type="EMBL" id="CP065989">
    <property type="protein sequence ID" value="QQB15642.1"/>
    <property type="molecule type" value="Genomic_DNA"/>
</dbReference>
<evidence type="ECO:0000313" key="8">
    <source>
        <dbReference type="EMBL" id="QQB15642.1"/>
    </source>
</evidence>
<dbReference type="Pfam" id="PF14833">
    <property type="entry name" value="NAD_binding_11"/>
    <property type="match status" value="1"/>
</dbReference>
<dbReference type="Pfam" id="PF03446">
    <property type="entry name" value="NAD_binding_2"/>
    <property type="match status" value="1"/>
</dbReference>
<evidence type="ECO:0000256" key="2">
    <source>
        <dbReference type="ARBA" id="ARBA00023002"/>
    </source>
</evidence>
<evidence type="ECO:0000259" key="7">
    <source>
        <dbReference type="Pfam" id="PF14833"/>
    </source>
</evidence>
<comment type="similarity">
    <text evidence="1">Belongs to the HIBADH-related family.</text>
</comment>
<dbReference type="InterPro" id="IPR008927">
    <property type="entry name" value="6-PGluconate_DH-like_C_sf"/>
</dbReference>
<keyword evidence="2 8" id="KW-0560">Oxidoreductase</keyword>
<dbReference type="InterPro" id="IPR013328">
    <property type="entry name" value="6PGD_dom2"/>
</dbReference>
<feature type="active site" evidence="4">
    <location>
        <position position="172"/>
    </location>
</feature>
<dbReference type="InterPro" id="IPR015815">
    <property type="entry name" value="HIBADH-related"/>
</dbReference>
<dbReference type="PANTHER" id="PTHR43060">
    <property type="entry name" value="3-HYDROXYISOBUTYRATE DEHYDROGENASE-LIKE 1, MITOCHONDRIAL-RELATED"/>
    <property type="match status" value="1"/>
</dbReference>
<dbReference type="InterPro" id="IPR036291">
    <property type="entry name" value="NAD(P)-bd_dom_sf"/>
</dbReference>
<feature type="region of interest" description="Disordered" evidence="5">
    <location>
        <begin position="292"/>
        <end position="313"/>
    </location>
</feature>
<dbReference type="GO" id="GO:0051287">
    <property type="term" value="F:NAD binding"/>
    <property type="evidence" value="ECO:0007669"/>
    <property type="project" value="InterPro"/>
</dbReference>
<dbReference type="PIRSF" id="PIRSF000103">
    <property type="entry name" value="HIBADH"/>
    <property type="match status" value="1"/>
</dbReference>
<dbReference type="SUPFAM" id="SSF48179">
    <property type="entry name" value="6-phosphogluconate dehydrogenase C-terminal domain-like"/>
    <property type="match status" value="1"/>
</dbReference>
<evidence type="ECO:0000313" key="9">
    <source>
        <dbReference type="Proteomes" id="UP000595374"/>
    </source>
</evidence>
<dbReference type="InterPro" id="IPR006115">
    <property type="entry name" value="6PGDH_NADP-bd"/>
</dbReference>
<dbReference type="SUPFAM" id="SSF51735">
    <property type="entry name" value="NAD(P)-binding Rossmann-fold domains"/>
    <property type="match status" value="1"/>
</dbReference>
<name>A0A7T4A1N1_9MICO</name>
<dbReference type="GO" id="GO:0046487">
    <property type="term" value="P:glyoxylate metabolic process"/>
    <property type="evidence" value="ECO:0007669"/>
    <property type="project" value="InterPro"/>
</dbReference>
<dbReference type="Gene3D" id="3.40.50.720">
    <property type="entry name" value="NAD(P)-binding Rossmann-like Domain"/>
    <property type="match status" value="1"/>
</dbReference>
<dbReference type="InterPro" id="IPR002204">
    <property type="entry name" value="3-OH-isobutyrate_DH-rel_CS"/>
</dbReference>
<reference evidence="8 9" key="1">
    <citation type="submission" date="2020-12" db="EMBL/GenBank/DDBJ databases">
        <title>FDA dAtabase for Regulatory Grade micrObial Sequences (FDA-ARGOS): Supporting development and validation of Infectious Disease Dx tests.</title>
        <authorList>
            <person name="Sproer C."/>
            <person name="Gronow S."/>
            <person name="Severitt S."/>
            <person name="Schroder I."/>
            <person name="Tallon L."/>
            <person name="Sadzewicz L."/>
            <person name="Zhao X."/>
            <person name="Boylan J."/>
            <person name="Ott S."/>
            <person name="Bowen H."/>
            <person name="Vavikolanu K."/>
            <person name="Mehta A."/>
            <person name="Aluvathingal J."/>
            <person name="Nadendla S."/>
            <person name="Lowell S."/>
            <person name="Myers T."/>
            <person name="Yan Y."/>
            <person name="Sichtig H."/>
        </authorList>
    </citation>
    <scope>NUCLEOTIDE SEQUENCE [LARGE SCALE GENOMIC DNA]</scope>
    <source>
        <strain evidence="8 9">FDAARGOS_990</strain>
    </source>
</reference>
<evidence type="ECO:0000256" key="1">
    <source>
        <dbReference type="ARBA" id="ARBA00009080"/>
    </source>
</evidence>
<evidence type="ECO:0000256" key="4">
    <source>
        <dbReference type="PIRSR" id="PIRSR000103-1"/>
    </source>
</evidence>
<keyword evidence="3" id="KW-0520">NAD</keyword>
<evidence type="ECO:0000256" key="5">
    <source>
        <dbReference type="SAM" id="MobiDB-lite"/>
    </source>
</evidence>